<proteinExistence type="predicted"/>
<dbReference type="InterPro" id="IPR035069">
    <property type="entry name" value="TTHA1013/TTHA0281-like"/>
</dbReference>
<dbReference type="OrthoDB" id="201961at2157"/>
<evidence type="ECO:0000313" key="1">
    <source>
        <dbReference type="EMBL" id="EMA45166.1"/>
    </source>
</evidence>
<dbReference type="SUPFAM" id="SSF143100">
    <property type="entry name" value="TTHA1013/TTHA0281-like"/>
    <property type="match status" value="1"/>
</dbReference>
<name>M0MHI5_HALMO</name>
<accession>M0MHI5</accession>
<organism evidence="1 2">
    <name type="scientific">Halococcus morrhuae DSM 1307</name>
    <dbReference type="NCBI Taxonomy" id="931277"/>
    <lineage>
        <taxon>Archaea</taxon>
        <taxon>Methanobacteriati</taxon>
        <taxon>Methanobacteriota</taxon>
        <taxon>Stenosarchaea group</taxon>
        <taxon>Halobacteria</taxon>
        <taxon>Halobacteriales</taxon>
        <taxon>Halococcaceae</taxon>
        <taxon>Halococcus</taxon>
    </lineage>
</organism>
<dbReference type="PATRIC" id="fig|931277.6.peg.1512"/>
<dbReference type="Pfam" id="PF24113">
    <property type="entry name" value="DUF7387"/>
    <property type="match status" value="1"/>
</dbReference>
<dbReference type="EMBL" id="AOMC01000100">
    <property type="protein sequence ID" value="EMA45166.1"/>
    <property type="molecule type" value="Genomic_DNA"/>
</dbReference>
<dbReference type="RefSeq" id="WP_004053492.1">
    <property type="nucleotide sequence ID" value="NZ_AOMC01000100.1"/>
</dbReference>
<evidence type="ECO:0000313" key="2">
    <source>
        <dbReference type="Proteomes" id="UP000011568"/>
    </source>
</evidence>
<comment type="caution">
    <text evidence="1">The sequence shown here is derived from an EMBL/GenBank/DDBJ whole genome shotgun (WGS) entry which is preliminary data.</text>
</comment>
<dbReference type="Proteomes" id="UP000011568">
    <property type="component" value="Unassembled WGS sequence"/>
</dbReference>
<dbReference type="InterPro" id="IPR055811">
    <property type="entry name" value="DUF7387"/>
</dbReference>
<reference evidence="1 2" key="1">
    <citation type="journal article" date="2014" name="PLoS Genet.">
        <title>Phylogenetically driven sequencing of extremely halophilic archaea reveals strategies for static and dynamic osmo-response.</title>
        <authorList>
            <person name="Becker E.A."/>
            <person name="Seitzer P.M."/>
            <person name="Tritt A."/>
            <person name="Larsen D."/>
            <person name="Krusor M."/>
            <person name="Yao A.I."/>
            <person name="Wu D."/>
            <person name="Madern D."/>
            <person name="Eisen J.A."/>
            <person name="Darling A.E."/>
            <person name="Facciotti M.T."/>
        </authorList>
    </citation>
    <scope>NUCLEOTIDE SEQUENCE [LARGE SCALE GENOMIC DNA]</scope>
    <source>
        <strain evidence="1 2">DSM 1307</strain>
    </source>
</reference>
<gene>
    <name evidence="1" type="ORF">C448_07724</name>
</gene>
<protein>
    <submittedName>
        <fullName evidence="1">Uncharacterized protein</fullName>
    </submittedName>
</protein>
<keyword evidence="2" id="KW-1185">Reference proteome</keyword>
<dbReference type="AlphaFoldDB" id="M0MHI5"/>
<sequence>MPEITITEDDGWFVISDEESGVTTQGETKLEALLMLADAFAGYEDTDEDLLASALDIFVPDPDAEALYAELEDEEYEPPTVSNEQVARQREATLWLGKSHKRTDYSDPHRFEMLRAFIFGDSYGMTFEQLADLVSKDPEEHEK</sequence>